<dbReference type="GO" id="GO:0005634">
    <property type="term" value="C:nucleus"/>
    <property type="evidence" value="ECO:0007669"/>
    <property type="project" value="UniProtKB-SubCell"/>
</dbReference>
<feature type="compositionally biased region" description="Polar residues" evidence="6">
    <location>
        <begin position="316"/>
        <end position="345"/>
    </location>
</feature>
<evidence type="ECO:0000256" key="4">
    <source>
        <dbReference type="ARBA" id="ARBA00023163"/>
    </source>
</evidence>
<feature type="domain" description="TF-B3" evidence="7">
    <location>
        <begin position="568"/>
        <end position="664"/>
    </location>
</feature>
<keyword evidence="5" id="KW-0539">Nucleus</keyword>
<feature type="compositionally biased region" description="Basic and acidic residues" evidence="6">
    <location>
        <begin position="206"/>
        <end position="220"/>
    </location>
</feature>
<evidence type="ECO:0000259" key="7">
    <source>
        <dbReference type="PROSITE" id="PS50863"/>
    </source>
</evidence>
<gene>
    <name evidence="8" type="ORF">Scep_000509</name>
</gene>
<comment type="subcellular location">
    <subcellularLocation>
        <location evidence="1">Nucleus</location>
    </subcellularLocation>
</comment>
<feature type="region of interest" description="Disordered" evidence="6">
    <location>
        <begin position="197"/>
        <end position="220"/>
    </location>
</feature>
<protein>
    <recommendedName>
        <fullName evidence="7">TF-B3 domain-containing protein</fullName>
    </recommendedName>
</protein>
<dbReference type="Proteomes" id="UP001419268">
    <property type="component" value="Unassembled WGS sequence"/>
</dbReference>
<accession>A0AAP0L7R3</accession>
<evidence type="ECO:0000256" key="1">
    <source>
        <dbReference type="ARBA" id="ARBA00004123"/>
    </source>
</evidence>
<evidence type="ECO:0000256" key="3">
    <source>
        <dbReference type="ARBA" id="ARBA00023125"/>
    </source>
</evidence>
<keyword evidence="2" id="KW-0805">Transcription regulation</keyword>
<proteinExistence type="predicted"/>
<name>A0AAP0L7R3_9MAGN</name>
<dbReference type="SMART" id="SM01019">
    <property type="entry name" value="B3"/>
    <property type="match status" value="2"/>
</dbReference>
<comment type="caution">
    <text evidence="8">The sequence shown here is derived from an EMBL/GenBank/DDBJ whole genome shotgun (WGS) entry which is preliminary data.</text>
</comment>
<dbReference type="AlphaFoldDB" id="A0AAP0L7R3"/>
<dbReference type="PANTHER" id="PTHR31920:SF37">
    <property type="entry name" value="B3 DOMAIN-CONTAINING TRANSCRIPTION FACTOR VRN1"/>
    <property type="match status" value="1"/>
</dbReference>
<dbReference type="InterPro" id="IPR015300">
    <property type="entry name" value="DNA-bd_pseudobarrel_sf"/>
</dbReference>
<dbReference type="InterPro" id="IPR050655">
    <property type="entry name" value="Plant_B3_domain"/>
</dbReference>
<organism evidence="8 9">
    <name type="scientific">Stephania cephalantha</name>
    <dbReference type="NCBI Taxonomy" id="152367"/>
    <lineage>
        <taxon>Eukaryota</taxon>
        <taxon>Viridiplantae</taxon>
        <taxon>Streptophyta</taxon>
        <taxon>Embryophyta</taxon>
        <taxon>Tracheophyta</taxon>
        <taxon>Spermatophyta</taxon>
        <taxon>Magnoliopsida</taxon>
        <taxon>Ranunculales</taxon>
        <taxon>Menispermaceae</taxon>
        <taxon>Menispermoideae</taxon>
        <taxon>Cissampelideae</taxon>
        <taxon>Stephania</taxon>
    </lineage>
</organism>
<dbReference type="EMBL" id="JBBNAG010000001">
    <property type="protein sequence ID" value="KAK9165318.1"/>
    <property type="molecule type" value="Genomic_DNA"/>
</dbReference>
<dbReference type="PANTHER" id="PTHR31920">
    <property type="entry name" value="B3 DOMAIN-CONTAINING"/>
    <property type="match status" value="1"/>
</dbReference>
<evidence type="ECO:0000313" key="9">
    <source>
        <dbReference type="Proteomes" id="UP001419268"/>
    </source>
</evidence>
<keyword evidence="3" id="KW-0238">DNA-binding</keyword>
<evidence type="ECO:0000256" key="6">
    <source>
        <dbReference type="SAM" id="MobiDB-lite"/>
    </source>
</evidence>
<reference evidence="8 9" key="1">
    <citation type="submission" date="2024-01" db="EMBL/GenBank/DDBJ databases">
        <title>Genome assemblies of Stephania.</title>
        <authorList>
            <person name="Yang L."/>
        </authorList>
    </citation>
    <scope>NUCLEOTIDE SEQUENCE [LARGE SCALE GENOMIC DNA]</scope>
    <source>
        <strain evidence="8">JXDWG</strain>
        <tissue evidence="8">Leaf</tissue>
    </source>
</reference>
<dbReference type="Pfam" id="PF02362">
    <property type="entry name" value="B3"/>
    <property type="match status" value="2"/>
</dbReference>
<dbReference type="InterPro" id="IPR003340">
    <property type="entry name" value="B3_DNA-bd"/>
</dbReference>
<dbReference type="GO" id="GO:0003677">
    <property type="term" value="F:DNA binding"/>
    <property type="evidence" value="ECO:0007669"/>
    <property type="project" value="UniProtKB-KW"/>
</dbReference>
<dbReference type="Gene3D" id="2.40.330.10">
    <property type="entry name" value="DNA-binding pseudobarrel domain"/>
    <property type="match status" value="2"/>
</dbReference>
<evidence type="ECO:0000256" key="2">
    <source>
        <dbReference type="ARBA" id="ARBA00023015"/>
    </source>
</evidence>
<dbReference type="SUPFAM" id="SSF101936">
    <property type="entry name" value="DNA-binding pseudobarrel domain"/>
    <property type="match status" value="2"/>
</dbReference>
<feature type="region of interest" description="Disordered" evidence="6">
    <location>
        <begin position="316"/>
        <end position="360"/>
    </location>
</feature>
<sequence length="666" mass="75498">MRHPPSTSPAMTHAPHFFKIIHSDMIDEGRLRIPTKFTSNFPNGLSDVAKLSVPGGKIWDIKLKKYGDGMWFEKGLREFIEYYFIDAVDVGSELHKKRDGLKSSKGQVEHAEKATKPFAGKVRSQFEKRTGKLEIIEVSDGDTDEACEVDGTIETSEDDYAFETSEDDDDDDHIEILDVATFHKNVPRNFNECEEQGMRKSCGQKNKVDDPKYKKEDEGKQCTFQSQRRRFSLRTLSNKTTEVASSRLHKLASTSSKCNHLFQCKKEVFESKGKEKQLSDEYNRRQIRSRNMAIGKCGENGTKSQQLSVLSGSVANRTKSSVGDGSQRYQPQNRSVSCSGNGSSKRSPHRQYEKEQVSDVVKAGQLGGESKRSRITHDGSKEFCSAKLIWSSSDSSRRIDDESVYPYPCKKFKSSQELGLPVICSENTRGLNKVRNRGAETFKINVKKEVLEMEVKSFEKIQSELAERRHSETNSLLFHCPKDQSSKLITNFMNNANELPTSSSWSKLNPCNDKLLEACNVKADGSKRESPIRLLNKTIGPDNKPMTVKSEAGDLMLFAVPTSGNACFQVTMRHSYVNDTFRLAMPFHFASLMAKHNSQGLVLELLDGRSWHVELRCYKASHPRLIHGWKEFVMDNHLKEHDVCVFRVVEKEPNVIKVVILRCTLY</sequence>
<evidence type="ECO:0000313" key="8">
    <source>
        <dbReference type="EMBL" id="KAK9165318.1"/>
    </source>
</evidence>
<keyword evidence="4" id="KW-0804">Transcription</keyword>
<dbReference type="CDD" id="cd10017">
    <property type="entry name" value="B3_DNA"/>
    <property type="match status" value="2"/>
</dbReference>
<evidence type="ECO:0000256" key="5">
    <source>
        <dbReference type="ARBA" id="ARBA00023242"/>
    </source>
</evidence>
<dbReference type="PROSITE" id="PS50863">
    <property type="entry name" value="B3"/>
    <property type="match status" value="1"/>
</dbReference>
<keyword evidence="9" id="KW-1185">Reference proteome</keyword>